<name>A0ABR2U785_9ROSI</name>
<evidence type="ECO:0000313" key="3">
    <source>
        <dbReference type="Proteomes" id="UP001396334"/>
    </source>
</evidence>
<protein>
    <submittedName>
        <fullName evidence="2">Uncharacterized protein</fullName>
    </submittedName>
</protein>
<organism evidence="2 3">
    <name type="scientific">Hibiscus sabdariffa</name>
    <name type="common">roselle</name>
    <dbReference type="NCBI Taxonomy" id="183260"/>
    <lineage>
        <taxon>Eukaryota</taxon>
        <taxon>Viridiplantae</taxon>
        <taxon>Streptophyta</taxon>
        <taxon>Embryophyta</taxon>
        <taxon>Tracheophyta</taxon>
        <taxon>Spermatophyta</taxon>
        <taxon>Magnoliopsida</taxon>
        <taxon>eudicotyledons</taxon>
        <taxon>Gunneridae</taxon>
        <taxon>Pentapetalae</taxon>
        <taxon>rosids</taxon>
        <taxon>malvids</taxon>
        <taxon>Malvales</taxon>
        <taxon>Malvaceae</taxon>
        <taxon>Malvoideae</taxon>
        <taxon>Hibiscus</taxon>
    </lineage>
</organism>
<evidence type="ECO:0000313" key="2">
    <source>
        <dbReference type="EMBL" id="KAK9045482.1"/>
    </source>
</evidence>
<dbReference type="Proteomes" id="UP001396334">
    <property type="component" value="Unassembled WGS sequence"/>
</dbReference>
<comment type="caution">
    <text evidence="2">The sequence shown here is derived from an EMBL/GenBank/DDBJ whole genome shotgun (WGS) entry which is preliminary data.</text>
</comment>
<reference evidence="2 3" key="1">
    <citation type="journal article" date="2024" name="G3 (Bethesda)">
        <title>Genome assembly of Hibiscus sabdariffa L. provides insights into metabolisms of medicinal natural products.</title>
        <authorList>
            <person name="Kim T."/>
        </authorList>
    </citation>
    <scope>NUCLEOTIDE SEQUENCE [LARGE SCALE GENOMIC DNA]</scope>
    <source>
        <strain evidence="2">TK-2024</strain>
        <tissue evidence="2">Old leaves</tissue>
    </source>
</reference>
<feature type="region of interest" description="Disordered" evidence="1">
    <location>
        <begin position="84"/>
        <end position="104"/>
    </location>
</feature>
<accession>A0ABR2U785</accession>
<keyword evidence="3" id="KW-1185">Reference proteome</keyword>
<sequence length="104" mass="12209">MELLLTLEPDAPFIGLGFKLRASWYNRRVNHRPPVTRSNPPRKEKRVTTTRAILEATLAPYRMRRSRMQPIKLNSIYPYIREVKQSERRPSPREGAMASYILNS</sequence>
<proteinExistence type="predicted"/>
<evidence type="ECO:0000256" key="1">
    <source>
        <dbReference type="SAM" id="MobiDB-lite"/>
    </source>
</evidence>
<dbReference type="EMBL" id="JBBPBN010000001">
    <property type="protein sequence ID" value="KAK9045482.1"/>
    <property type="molecule type" value="Genomic_DNA"/>
</dbReference>
<gene>
    <name evidence="2" type="ORF">V6N11_051392</name>
</gene>